<sequence length="404" mass="45796">MTESSAVLEFNIYNTLDCGPKYRLSRLKDSRDEDLQDANEMIAKVYSDILMSLFEPGAENQPGNRRIQYGFAAACSGFDENEWAALANDQKERYRRRYSTIFTLSQQTPNDRKLPAIVLYLGPDRSNRRIAASPSYDIDLHNNNDDEFQPWDAVWDSIDTTQTLPCPWGWSVRSHEAFKGAMFIFISGFYALWPRSCGKMKRQVVTKYTDIITTHLKITLFHELIHHARTVLYGTDHLTPEKCIDNSKFLRQRPNGKLVGEAGRLGEKVAFGLVVNLNLHEQKLYLFGCNHEEEGDPTAYMLTDHNRISLFYRDTPLSPSANELGAPLPFIPHSERFKGCFEMHEPVASADVVLPASTDLPTHVIPIRNLYGLLPVTGPLAVAMVEDSMRNIRCVESGLDFTVA</sequence>
<dbReference type="RefSeq" id="XP_043004822.1">
    <property type="nucleotide sequence ID" value="XM_043157455.1"/>
</dbReference>
<proteinExistence type="predicted"/>
<evidence type="ECO:0000313" key="2">
    <source>
        <dbReference type="Proteomes" id="UP001049176"/>
    </source>
</evidence>
<comment type="caution">
    <text evidence="1">The sequence shown here is derived from an EMBL/GenBank/DDBJ whole genome shotgun (WGS) entry which is preliminary data.</text>
</comment>
<gene>
    <name evidence="1" type="ORF">E1B28_012355</name>
</gene>
<dbReference type="AlphaFoldDB" id="A0A9P7UPU5"/>
<name>A0A9P7UPU5_9AGAR</name>
<keyword evidence="2" id="KW-1185">Reference proteome</keyword>
<organism evidence="1 2">
    <name type="scientific">Marasmius oreades</name>
    <name type="common">fairy-ring Marasmius</name>
    <dbReference type="NCBI Taxonomy" id="181124"/>
    <lineage>
        <taxon>Eukaryota</taxon>
        <taxon>Fungi</taxon>
        <taxon>Dikarya</taxon>
        <taxon>Basidiomycota</taxon>
        <taxon>Agaricomycotina</taxon>
        <taxon>Agaricomycetes</taxon>
        <taxon>Agaricomycetidae</taxon>
        <taxon>Agaricales</taxon>
        <taxon>Marasmiineae</taxon>
        <taxon>Marasmiaceae</taxon>
        <taxon>Marasmius</taxon>
    </lineage>
</organism>
<dbReference type="Proteomes" id="UP001049176">
    <property type="component" value="Chromosome 8"/>
</dbReference>
<accession>A0A9P7UPU5</accession>
<dbReference type="KEGG" id="more:E1B28_012355"/>
<protein>
    <submittedName>
        <fullName evidence="1">Uncharacterized protein</fullName>
    </submittedName>
</protein>
<evidence type="ECO:0000313" key="1">
    <source>
        <dbReference type="EMBL" id="KAG7088351.1"/>
    </source>
</evidence>
<dbReference type="OrthoDB" id="3043171at2759"/>
<dbReference type="EMBL" id="CM032188">
    <property type="protein sequence ID" value="KAG7088351.1"/>
    <property type="molecule type" value="Genomic_DNA"/>
</dbReference>
<dbReference type="GeneID" id="66081430"/>
<reference evidence="1" key="1">
    <citation type="journal article" date="2021" name="Genome Biol. Evol.">
        <title>The assembled and annotated genome of the fairy-ring fungus Marasmius oreades.</title>
        <authorList>
            <person name="Hiltunen M."/>
            <person name="Ament-Velasquez S.L."/>
            <person name="Johannesson H."/>
        </authorList>
    </citation>
    <scope>NUCLEOTIDE SEQUENCE</scope>
    <source>
        <strain evidence="1">03SP1</strain>
    </source>
</reference>